<dbReference type="Gene3D" id="2.60.220.50">
    <property type="match status" value="1"/>
</dbReference>
<dbReference type="InterPro" id="IPR035976">
    <property type="entry name" value="Sushi/SCR/CCP_sf"/>
</dbReference>
<evidence type="ECO:0000256" key="5">
    <source>
        <dbReference type="ARBA" id="ARBA00022737"/>
    </source>
</evidence>
<dbReference type="PROSITE" id="PS50041">
    <property type="entry name" value="C_TYPE_LECTIN_2"/>
    <property type="match status" value="1"/>
</dbReference>
<dbReference type="KEGG" id="spu:115919715"/>
<dbReference type="RefSeq" id="XP_030829561.1">
    <property type="nucleotide sequence ID" value="XM_030973701.1"/>
</dbReference>
<dbReference type="GO" id="GO:0004930">
    <property type="term" value="F:G protein-coupled receptor activity"/>
    <property type="evidence" value="ECO:0007669"/>
    <property type="project" value="InterPro"/>
</dbReference>
<dbReference type="Pfam" id="PF00002">
    <property type="entry name" value="7tm_2"/>
    <property type="match status" value="1"/>
</dbReference>
<feature type="domain" description="G-protein coupled receptors family 2 profile 2" evidence="13">
    <location>
        <begin position="540"/>
        <end position="654"/>
    </location>
</feature>
<evidence type="ECO:0000256" key="1">
    <source>
        <dbReference type="ARBA" id="ARBA00004141"/>
    </source>
</evidence>
<evidence type="ECO:0000313" key="15">
    <source>
        <dbReference type="EnsemblMetazoa" id="XP_030829561"/>
    </source>
</evidence>
<dbReference type="PROSITE" id="PS00615">
    <property type="entry name" value="C_TYPE_LECTIN_1"/>
    <property type="match status" value="1"/>
</dbReference>
<dbReference type="Pfam" id="PF00084">
    <property type="entry name" value="Sushi"/>
    <property type="match status" value="1"/>
</dbReference>
<evidence type="ECO:0000256" key="2">
    <source>
        <dbReference type="ARBA" id="ARBA00022659"/>
    </source>
</evidence>
<accession>A0A7M7N283</accession>
<dbReference type="InterPro" id="IPR016187">
    <property type="entry name" value="CTDL_fold"/>
</dbReference>
<dbReference type="InterPro" id="IPR001304">
    <property type="entry name" value="C-type_lectin-like"/>
</dbReference>
<feature type="disulfide bond" evidence="9">
    <location>
        <begin position="132"/>
        <end position="175"/>
    </location>
</feature>
<evidence type="ECO:0000259" key="11">
    <source>
        <dbReference type="PROSITE" id="PS50041"/>
    </source>
</evidence>
<evidence type="ECO:0000256" key="10">
    <source>
        <dbReference type="SAM" id="Phobius"/>
    </source>
</evidence>
<name>A0A7M7N283_STRPU</name>
<dbReference type="InterPro" id="IPR000436">
    <property type="entry name" value="Sushi_SCR_CCP_dom"/>
</dbReference>
<dbReference type="Proteomes" id="UP000007110">
    <property type="component" value="Unassembled WGS sequence"/>
</dbReference>
<keyword evidence="2 9" id="KW-0768">Sushi</keyword>
<dbReference type="OrthoDB" id="6134459at2759"/>
<dbReference type="Gene3D" id="1.20.1070.10">
    <property type="entry name" value="Rhodopsin 7-helix transmembrane proteins"/>
    <property type="match status" value="1"/>
</dbReference>
<feature type="domain" description="Sushi" evidence="14">
    <location>
        <begin position="130"/>
        <end position="190"/>
    </location>
</feature>
<dbReference type="InterPro" id="IPR000203">
    <property type="entry name" value="GPS"/>
</dbReference>
<dbReference type="SMART" id="SM00303">
    <property type="entry name" value="GPS"/>
    <property type="match status" value="1"/>
</dbReference>
<dbReference type="PROSITE" id="PS50261">
    <property type="entry name" value="G_PROTEIN_RECEP_F2_4"/>
    <property type="match status" value="1"/>
</dbReference>
<keyword evidence="3 10" id="KW-0812">Transmembrane</keyword>
<dbReference type="GO" id="GO:0007166">
    <property type="term" value="P:cell surface receptor signaling pathway"/>
    <property type="evidence" value="ECO:0007669"/>
    <property type="project" value="InterPro"/>
</dbReference>
<protein>
    <submittedName>
        <fullName evidence="15">Uncharacterized protein</fullName>
    </submittedName>
</protein>
<dbReference type="InterPro" id="IPR016186">
    <property type="entry name" value="C-type_lectin-like/link_sf"/>
</dbReference>
<feature type="domain" description="GAIN-B" evidence="12">
    <location>
        <begin position="377"/>
        <end position="535"/>
    </location>
</feature>
<dbReference type="SUPFAM" id="SSF56436">
    <property type="entry name" value="C-type lectin-like"/>
    <property type="match status" value="1"/>
</dbReference>
<dbReference type="InterPro" id="IPR057244">
    <property type="entry name" value="GAIN_B"/>
</dbReference>
<dbReference type="GO" id="GO:0016020">
    <property type="term" value="C:membrane"/>
    <property type="evidence" value="ECO:0007669"/>
    <property type="project" value="UniProtKB-SubCell"/>
</dbReference>
<sequence length="665" mass="73575">MVLEYMGTCFQFLDVSRNCDVGAEECNERRGFLAEILDESTNALLLDRALYLRDIDVNKAWWIGGYDKDDGVGRSWYWSDKTRMNYEEWYEGEPSTDSEDCVEMRKDHQYQWNDLSCSDRIQSLCQIGIPACGDPGEPLHGNRLPDDRTTYSVNATLHFTCQEGYTLTGESVVRCMTNGAWNHQRPSCEAVECEESPPNVTLSSNMILGSVYQDIAVYICQGGYIPDNETITEDNLAIVSVELKILTGDSNRLDEEDLQSVTDKLSSVVGFALDQNLTEETVVQVSESVIGAVDNILNILESTFETLSSQQILKDILATISTLTEAIQKASSNNFTYSGSNLVLAAVKVDRRKFPLTAAIGGAMDDVIYFLANEGSPSNAAGVTSVFLPEAILPSVSSTNQVISVSVFLLNSPKLFQGNRLFSSSTPSSGDKQNQQPKTVSVVASPILTVTIEETDIKDLPDNESIVFAFPVNQKLIGEENDAEVSQRCVYLDIDLGAWSDEGCKTEKTALQGMVSCRCSHLTSFAVLMDIKGSIISKALDVISRIGCIASIICLVITLCVLLGFRKLRRKQPQQILINLSFALLALYVTFVIGIDRPTWRISCTVVAILLHYFCLASLAWMGVEAFNMYMMFVRVLNSYIPKFLLKCSMIGWGKLQGSKVQKFS</sequence>
<dbReference type="InterPro" id="IPR018378">
    <property type="entry name" value="C-type_lectin_CS"/>
</dbReference>
<dbReference type="EnsemblMetazoa" id="XM_030973701">
    <property type="protein sequence ID" value="XP_030829561"/>
    <property type="gene ID" value="LOC115919715"/>
</dbReference>
<comment type="subcellular location">
    <subcellularLocation>
        <location evidence="1">Membrane</location>
        <topology evidence="1">Multi-pass membrane protein</topology>
    </subcellularLocation>
</comment>
<dbReference type="InterPro" id="IPR000832">
    <property type="entry name" value="GPCR_2_secretin-like"/>
</dbReference>
<dbReference type="PANTHER" id="PTHR47767">
    <property type="entry name" value="ADHESION G PROTEIN-COUPLED RECEPTOR G7"/>
    <property type="match status" value="1"/>
</dbReference>
<evidence type="ECO:0000256" key="9">
    <source>
        <dbReference type="PROSITE-ProRule" id="PRU00302"/>
    </source>
</evidence>
<dbReference type="SMART" id="SM00034">
    <property type="entry name" value="CLECT"/>
    <property type="match status" value="1"/>
</dbReference>
<organism evidence="15 16">
    <name type="scientific">Strongylocentrotus purpuratus</name>
    <name type="common">Purple sea urchin</name>
    <dbReference type="NCBI Taxonomy" id="7668"/>
    <lineage>
        <taxon>Eukaryota</taxon>
        <taxon>Metazoa</taxon>
        <taxon>Echinodermata</taxon>
        <taxon>Eleutherozoa</taxon>
        <taxon>Echinozoa</taxon>
        <taxon>Echinoidea</taxon>
        <taxon>Euechinoidea</taxon>
        <taxon>Echinacea</taxon>
        <taxon>Camarodonta</taxon>
        <taxon>Echinidea</taxon>
        <taxon>Strongylocentrotidae</taxon>
        <taxon>Strongylocentrotus</taxon>
    </lineage>
</organism>
<evidence type="ECO:0000256" key="3">
    <source>
        <dbReference type="ARBA" id="ARBA00022692"/>
    </source>
</evidence>
<keyword evidence="16" id="KW-1185">Reference proteome</keyword>
<dbReference type="SUPFAM" id="SSF57535">
    <property type="entry name" value="Complement control module/SCR domain"/>
    <property type="match status" value="1"/>
</dbReference>
<feature type="transmembrane region" description="Helical" evidence="10">
    <location>
        <begin position="576"/>
        <end position="594"/>
    </location>
</feature>
<reference evidence="16" key="1">
    <citation type="submission" date="2015-02" db="EMBL/GenBank/DDBJ databases">
        <title>Genome sequencing for Strongylocentrotus purpuratus.</title>
        <authorList>
            <person name="Murali S."/>
            <person name="Liu Y."/>
            <person name="Vee V."/>
            <person name="English A."/>
            <person name="Wang M."/>
            <person name="Skinner E."/>
            <person name="Han Y."/>
            <person name="Muzny D.M."/>
            <person name="Worley K.C."/>
            <person name="Gibbs R.A."/>
        </authorList>
    </citation>
    <scope>NUCLEOTIDE SEQUENCE</scope>
</reference>
<keyword evidence="7 10" id="KW-0472">Membrane</keyword>
<proteinExistence type="predicted"/>
<feature type="transmembrane region" description="Helical" evidence="10">
    <location>
        <begin position="600"/>
        <end position="622"/>
    </location>
</feature>
<evidence type="ECO:0000256" key="6">
    <source>
        <dbReference type="ARBA" id="ARBA00022989"/>
    </source>
</evidence>
<dbReference type="CDD" id="cd00037">
    <property type="entry name" value="CLECT"/>
    <property type="match status" value="1"/>
</dbReference>
<dbReference type="Pfam" id="PF00059">
    <property type="entry name" value="Lectin_C"/>
    <property type="match status" value="1"/>
</dbReference>
<dbReference type="FunFam" id="2.10.70.10:FF:000014">
    <property type="entry name" value="Membrane cofactor protein"/>
    <property type="match status" value="1"/>
</dbReference>
<keyword evidence="5" id="KW-0677">Repeat</keyword>
<dbReference type="Gene3D" id="3.10.100.10">
    <property type="entry name" value="Mannose-Binding Protein A, subunit A"/>
    <property type="match status" value="1"/>
</dbReference>
<keyword evidence="6 10" id="KW-1133">Transmembrane helix</keyword>
<evidence type="ECO:0000313" key="16">
    <source>
        <dbReference type="Proteomes" id="UP000007110"/>
    </source>
</evidence>
<feature type="disulfide bond" evidence="9">
    <location>
        <begin position="161"/>
        <end position="188"/>
    </location>
</feature>
<feature type="transmembrane region" description="Helical" evidence="10">
    <location>
        <begin position="542"/>
        <end position="564"/>
    </location>
</feature>
<evidence type="ECO:0000259" key="12">
    <source>
        <dbReference type="PROSITE" id="PS50221"/>
    </source>
</evidence>
<dbReference type="Gene3D" id="2.10.70.10">
    <property type="entry name" value="Complement Module, domain 1"/>
    <property type="match status" value="1"/>
</dbReference>
<dbReference type="InterPro" id="IPR017981">
    <property type="entry name" value="GPCR_2-like_7TM"/>
</dbReference>
<evidence type="ECO:0000256" key="7">
    <source>
        <dbReference type="ARBA" id="ARBA00023136"/>
    </source>
</evidence>
<dbReference type="GeneID" id="115919715"/>
<dbReference type="PROSITE" id="PS50923">
    <property type="entry name" value="SUSHI"/>
    <property type="match status" value="1"/>
</dbReference>
<dbReference type="InterPro" id="IPR053066">
    <property type="entry name" value="ADGR_G7"/>
</dbReference>
<keyword evidence="4" id="KW-0732">Signal</keyword>
<keyword evidence="8 9" id="KW-1015">Disulfide bond</keyword>
<evidence type="ECO:0000259" key="14">
    <source>
        <dbReference type="PROSITE" id="PS50923"/>
    </source>
</evidence>
<evidence type="ECO:0000256" key="4">
    <source>
        <dbReference type="ARBA" id="ARBA00022729"/>
    </source>
</evidence>
<dbReference type="PROSITE" id="PS50221">
    <property type="entry name" value="GAIN_B"/>
    <property type="match status" value="1"/>
</dbReference>
<dbReference type="SMART" id="SM00032">
    <property type="entry name" value="CCP"/>
    <property type="match status" value="1"/>
</dbReference>
<dbReference type="InParanoid" id="A0A7M7N283"/>
<dbReference type="CDD" id="cd00033">
    <property type="entry name" value="CCP"/>
    <property type="match status" value="1"/>
</dbReference>
<evidence type="ECO:0000259" key="13">
    <source>
        <dbReference type="PROSITE" id="PS50261"/>
    </source>
</evidence>
<feature type="domain" description="C-type lectin" evidence="11">
    <location>
        <begin position="5"/>
        <end position="126"/>
    </location>
</feature>
<reference evidence="15" key="2">
    <citation type="submission" date="2021-01" db="UniProtKB">
        <authorList>
            <consortium name="EnsemblMetazoa"/>
        </authorList>
    </citation>
    <scope>IDENTIFICATION</scope>
</reference>
<dbReference type="AlphaFoldDB" id="A0A7M7N283"/>
<evidence type="ECO:0000256" key="8">
    <source>
        <dbReference type="ARBA" id="ARBA00023157"/>
    </source>
</evidence>
<dbReference type="Pfam" id="PF01825">
    <property type="entry name" value="GPS"/>
    <property type="match status" value="1"/>
</dbReference>
<dbReference type="PANTHER" id="PTHR47767:SF1">
    <property type="entry name" value="ADHESION G PROTEIN-COUPLED RECEPTOR G7"/>
    <property type="match status" value="1"/>
</dbReference>
<dbReference type="InterPro" id="IPR046338">
    <property type="entry name" value="GAIN_dom_sf"/>
</dbReference>